<sequence length="106" mass="11829">MDIHLSTAGNAQGPEAAALALDVWNSLLVKEDVLLRHLTKVNFKGFLGGPLELAAVEFFFKKASRLKQLSIKWTGRQHIDVIRQLSYFARASPDAVLRFEGQFSSE</sequence>
<dbReference type="AlphaFoldDB" id="A0A2G5CJJ5"/>
<dbReference type="Pfam" id="PF08387">
    <property type="entry name" value="FBD"/>
    <property type="match status" value="1"/>
</dbReference>
<dbReference type="InParanoid" id="A0A2G5CJJ5"/>
<accession>A0A2G5CJJ5</accession>
<gene>
    <name evidence="2" type="ORF">AQUCO_04900054v1</name>
</gene>
<proteinExistence type="predicted"/>
<dbReference type="InterPro" id="IPR006566">
    <property type="entry name" value="FBD"/>
</dbReference>
<evidence type="ECO:0000313" key="2">
    <source>
        <dbReference type="EMBL" id="PIA31485.1"/>
    </source>
</evidence>
<reference evidence="2 3" key="1">
    <citation type="submission" date="2017-09" db="EMBL/GenBank/DDBJ databases">
        <title>WGS assembly of Aquilegia coerulea Goldsmith.</title>
        <authorList>
            <person name="Hodges S."/>
            <person name="Kramer E."/>
            <person name="Nordborg M."/>
            <person name="Tomkins J."/>
            <person name="Borevitz J."/>
            <person name="Derieg N."/>
            <person name="Yan J."/>
            <person name="Mihaltcheva S."/>
            <person name="Hayes R.D."/>
            <person name="Rokhsar D."/>
        </authorList>
    </citation>
    <scope>NUCLEOTIDE SEQUENCE [LARGE SCALE GENOMIC DNA]</scope>
    <source>
        <strain evidence="3">cv. Goldsmith</strain>
    </source>
</reference>
<organism evidence="2 3">
    <name type="scientific">Aquilegia coerulea</name>
    <name type="common">Rocky mountain columbine</name>
    <dbReference type="NCBI Taxonomy" id="218851"/>
    <lineage>
        <taxon>Eukaryota</taxon>
        <taxon>Viridiplantae</taxon>
        <taxon>Streptophyta</taxon>
        <taxon>Embryophyta</taxon>
        <taxon>Tracheophyta</taxon>
        <taxon>Spermatophyta</taxon>
        <taxon>Magnoliopsida</taxon>
        <taxon>Ranunculales</taxon>
        <taxon>Ranunculaceae</taxon>
        <taxon>Thalictroideae</taxon>
        <taxon>Aquilegia</taxon>
    </lineage>
</organism>
<dbReference type="Proteomes" id="UP000230069">
    <property type="component" value="Unassembled WGS sequence"/>
</dbReference>
<protein>
    <recommendedName>
        <fullName evidence="1">FBD domain-containing protein</fullName>
    </recommendedName>
</protein>
<evidence type="ECO:0000259" key="1">
    <source>
        <dbReference type="Pfam" id="PF08387"/>
    </source>
</evidence>
<name>A0A2G5CJJ5_AQUCA</name>
<keyword evidence="3" id="KW-1185">Reference proteome</keyword>
<feature type="domain" description="FBD" evidence="1">
    <location>
        <begin position="34"/>
        <end position="71"/>
    </location>
</feature>
<dbReference type="EMBL" id="KZ305066">
    <property type="protein sequence ID" value="PIA31485.1"/>
    <property type="molecule type" value="Genomic_DNA"/>
</dbReference>
<evidence type="ECO:0000313" key="3">
    <source>
        <dbReference type="Proteomes" id="UP000230069"/>
    </source>
</evidence>